<reference evidence="2 4" key="2">
    <citation type="submission" date="2021-03" db="EMBL/GenBank/DDBJ databases">
        <title>Genomic Encyclopedia of Type Strains, Phase IV (KMG-IV): sequencing the most valuable type-strain genomes for metagenomic binning, comparative biology and taxonomic classification.</title>
        <authorList>
            <person name="Goeker M."/>
        </authorList>
    </citation>
    <scope>NUCLEOTIDE SEQUENCE [LARGE SCALE GENOMIC DNA]</scope>
    <source>
        <strain evidence="2 4">DSM 40499</strain>
    </source>
</reference>
<organism evidence="1 3">
    <name type="scientific">Streptomyces griseochromogenes</name>
    <dbReference type="NCBI Taxonomy" id="68214"/>
    <lineage>
        <taxon>Bacteria</taxon>
        <taxon>Bacillati</taxon>
        <taxon>Actinomycetota</taxon>
        <taxon>Actinomycetes</taxon>
        <taxon>Kitasatosporales</taxon>
        <taxon>Streptomycetaceae</taxon>
        <taxon>Streptomyces</taxon>
    </lineage>
</organism>
<keyword evidence="4" id="KW-1185">Reference proteome</keyword>
<accession>A0A1B1B213</accession>
<evidence type="ECO:0000313" key="3">
    <source>
        <dbReference type="Proteomes" id="UP000092659"/>
    </source>
</evidence>
<name>A0A1B1B213_9ACTN</name>
<dbReference type="AlphaFoldDB" id="A0A1B1B213"/>
<protein>
    <submittedName>
        <fullName evidence="1">Uncharacterized protein</fullName>
    </submittedName>
</protein>
<dbReference type="KEGG" id="sgs:AVL59_27860"/>
<dbReference type="RefSeq" id="WP_067309664.1">
    <property type="nucleotide sequence ID" value="NZ_CP016279.1"/>
</dbReference>
<reference evidence="1 3" key="1">
    <citation type="submission" date="2016-06" db="EMBL/GenBank/DDBJ databases">
        <title>Complete genome sequence of Streptomyces griseochromogenes ATCC 14511, the Blasticidin S producer.</title>
        <authorList>
            <person name="Wu L."/>
        </authorList>
    </citation>
    <scope>NUCLEOTIDE SEQUENCE [LARGE SCALE GENOMIC DNA]</scope>
    <source>
        <strain evidence="1 3">ATCC 14511</strain>
    </source>
</reference>
<dbReference type="Proteomes" id="UP001519309">
    <property type="component" value="Unassembled WGS sequence"/>
</dbReference>
<dbReference type="EMBL" id="JAGGLP010000001">
    <property type="protein sequence ID" value="MBP2047476.1"/>
    <property type="molecule type" value="Genomic_DNA"/>
</dbReference>
<dbReference type="EMBL" id="CP016279">
    <property type="protein sequence ID" value="ANP52854.1"/>
    <property type="molecule type" value="Genomic_DNA"/>
</dbReference>
<evidence type="ECO:0000313" key="1">
    <source>
        <dbReference type="EMBL" id="ANP52854.1"/>
    </source>
</evidence>
<proteinExistence type="predicted"/>
<dbReference type="Proteomes" id="UP000092659">
    <property type="component" value="Chromosome"/>
</dbReference>
<dbReference type="InterPro" id="IPR045428">
    <property type="entry name" value="EACC1"/>
</dbReference>
<dbReference type="OrthoDB" id="5194337at2"/>
<evidence type="ECO:0000313" key="2">
    <source>
        <dbReference type="EMBL" id="MBP2047476.1"/>
    </source>
</evidence>
<dbReference type="Pfam" id="PF19953">
    <property type="entry name" value="EACC1"/>
    <property type="match status" value="1"/>
</dbReference>
<evidence type="ECO:0000313" key="4">
    <source>
        <dbReference type="Proteomes" id="UP001519309"/>
    </source>
</evidence>
<sequence length="118" mass="12912">MDLQIRIEGGPVDEYVALADWLNGNRDFRGRVRQELGPPTDGTLGGEWVDMLTIAVGSGGLGVALTNSLNKWLENRRAGLVAKVTVTSKRRTVKLRARDANAEAVQLLGEILRDADER</sequence>
<gene>
    <name evidence="1" type="ORF">AVL59_27860</name>
    <name evidence="2" type="ORF">J2Z21_000398</name>
</gene>